<feature type="compositionally biased region" description="Polar residues" evidence="1">
    <location>
        <begin position="295"/>
        <end position="314"/>
    </location>
</feature>
<organism evidence="2 3">
    <name type="scientific">Ilex paraguariensis</name>
    <name type="common">yerba mate</name>
    <dbReference type="NCBI Taxonomy" id="185542"/>
    <lineage>
        <taxon>Eukaryota</taxon>
        <taxon>Viridiplantae</taxon>
        <taxon>Streptophyta</taxon>
        <taxon>Embryophyta</taxon>
        <taxon>Tracheophyta</taxon>
        <taxon>Spermatophyta</taxon>
        <taxon>Magnoliopsida</taxon>
        <taxon>eudicotyledons</taxon>
        <taxon>Gunneridae</taxon>
        <taxon>Pentapetalae</taxon>
        <taxon>asterids</taxon>
        <taxon>campanulids</taxon>
        <taxon>Aquifoliales</taxon>
        <taxon>Aquifoliaceae</taxon>
        <taxon>Ilex</taxon>
    </lineage>
</organism>
<gene>
    <name evidence="2" type="ORF">ILEXP_LOCUS19280</name>
</gene>
<proteinExistence type="predicted"/>
<protein>
    <submittedName>
        <fullName evidence="2">Uncharacterized protein</fullName>
    </submittedName>
</protein>
<evidence type="ECO:0000256" key="1">
    <source>
        <dbReference type="SAM" id="MobiDB-lite"/>
    </source>
</evidence>
<feature type="region of interest" description="Disordered" evidence="1">
    <location>
        <begin position="264"/>
        <end position="340"/>
    </location>
</feature>
<feature type="compositionally biased region" description="Pro residues" evidence="1">
    <location>
        <begin position="9"/>
        <end position="18"/>
    </location>
</feature>
<dbReference type="AlphaFoldDB" id="A0ABC8S5S7"/>
<accession>A0ABC8S5S7</accession>
<evidence type="ECO:0000313" key="2">
    <source>
        <dbReference type="EMBL" id="CAK9151125.1"/>
    </source>
</evidence>
<dbReference type="Proteomes" id="UP001642360">
    <property type="component" value="Unassembled WGS sequence"/>
</dbReference>
<evidence type="ECO:0000313" key="3">
    <source>
        <dbReference type="Proteomes" id="UP001642360"/>
    </source>
</evidence>
<sequence>MVSTQPLSHIPPKPPDLPHIPTTTPRNSLILPPKPPGITQNFASLFKKSAVNGNLHHPPAASTNLLPFFDPLSFNITNPMPLFPQAHQLHPTPQPPPASLSPTSANPQVINHNPSPELGIHTHNTPTNIQIAHGVNANPHSLLNLHIQSSSNEPSSVRLMPHSPFPSAGQGNHPPISILNVQYKQGAQSSPTSINFGSFISANATKPSKRVVLNNGEPGMYWSPDETQELSKDFSLSLIGKCAYGKPSLGVDTTDPVGLNQRKEMDHHTQREQEVAKAPANLNNQNATDRKENQETYCSTSALDKGKQQASEGQNEVAENLKDPLGTESIQDATDPHKDKEDLECASVTQVPLHSPSIEGNSLEECLPPSPVAIVSAVDHNFVEDYAELENCGEVLSSRENTHDLVGNEAPKEQLGECHALYWPSLNSSFLLEHDYGTRGECGGIIDDQMGLICVRTQLRARNVH</sequence>
<name>A0ABC8S5S7_9AQUA</name>
<dbReference type="EMBL" id="CAUOFW020002101">
    <property type="protein sequence ID" value="CAK9151125.1"/>
    <property type="molecule type" value="Genomic_DNA"/>
</dbReference>
<feature type="region of interest" description="Disordered" evidence="1">
    <location>
        <begin position="1"/>
        <end position="24"/>
    </location>
</feature>
<comment type="caution">
    <text evidence="2">The sequence shown here is derived from an EMBL/GenBank/DDBJ whole genome shotgun (WGS) entry which is preliminary data.</text>
</comment>
<keyword evidence="3" id="KW-1185">Reference proteome</keyword>
<feature type="compositionally biased region" description="Basic and acidic residues" evidence="1">
    <location>
        <begin position="264"/>
        <end position="275"/>
    </location>
</feature>
<reference evidence="2 3" key="1">
    <citation type="submission" date="2024-02" db="EMBL/GenBank/DDBJ databases">
        <authorList>
            <person name="Vignale AGUSTIN F."/>
            <person name="Sosa J E."/>
            <person name="Modenutti C."/>
        </authorList>
    </citation>
    <scope>NUCLEOTIDE SEQUENCE [LARGE SCALE GENOMIC DNA]</scope>
</reference>